<organism evidence="1">
    <name type="scientific">marine sediment metagenome</name>
    <dbReference type="NCBI Taxonomy" id="412755"/>
    <lineage>
        <taxon>unclassified sequences</taxon>
        <taxon>metagenomes</taxon>
        <taxon>ecological metagenomes</taxon>
    </lineage>
</organism>
<dbReference type="Gene3D" id="2.160.20.10">
    <property type="entry name" value="Single-stranded right-handed beta-helix, Pectin lyase-like"/>
    <property type="match status" value="1"/>
</dbReference>
<reference evidence="1" key="1">
    <citation type="journal article" date="2014" name="Front. Microbiol.">
        <title>High frequency of phylogenetically diverse reductive dehalogenase-homologous genes in deep subseafloor sedimentary metagenomes.</title>
        <authorList>
            <person name="Kawai M."/>
            <person name="Futagami T."/>
            <person name="Toyoda A."/>
            <person name="Takaki Y."/>
            <person name="Nishi S."/>
            <person name="Hori S."/>
            <person name="Arai W."/>
            <person name="Tsubouchi T."/>
            <person name="Morono Y."/>
            <person name="Uchiyama I."/>
            <person name="Ito T."/>
            <person name="Fujiyama A."/>
            <person name="Inagaki F."/>
            <person name="Takami H."/>
        </authorList>
    </citation>
    <scope>NUCLEOTIDE SEQUENCE</scope>
    <source>
        <strain evidence="1">Expedition CK06-06</strain>
    </source>
</reference>
<feature type="non-terminal residue" evidence="1">
    <location>
        <position position="113"/>
    </location>
</feature>
<dbReference type="InterPro" id="IPR012334">
    <property type="entry name" value="Pectin_lyas_fold"/>
</dbReference>
<sequence>MSGNNLIKKGLVVAVILLFFSVGVVPSTGLFNDDTTPPVTTISFDPPEPDGITLYVGGSGAGNYTKIQDAIDDANDGDTVFVFDDSSPYYENVMVDKSISLIGENKETTIIDG</sequence>
<dbReference type="EMBL" id="BART01035277">
    <property type="protein sequence ID" value="GAH12836.1"/>
    <property type="molecule type" value="Genomic_DNA"/>
</dbReference>
<gene>
    <name evidence="1" type="ORF">S01H4_59994</name>
</gene>
<evidence type="ECO:0000313" key="1">
    <source>
        <dbReference type="EMBL" id="GAH12836.1"/>
    </source>
</evidence>
<comment type="caution">
    <text evidence="1">The sequence shown here is derived from an EMBL/GenBank/DDBJ whole genome shotgun (WGS) entry which is preliminary data.</text>
</comment>
<name>X1CWG0_9ZZZZ</name>
<protein>
    <submittedName>
        <fullName evidence="1">Uncharacterized protein</fullName>
    </submittedName>
</protein>
<dbReference type="AlphaFoldDB" id="X1CWG0"/>
<accession>X1CWG0</accession>
<dbReference type="InterPro" id="IPR011050">
    <property type="entry name" value="Pectin_lyase_fold/virulence"/>
</dbReference>
<proteinExistence type="predicted"/>
<dbReference type="SUPFAM" id="SSF51126">
    <property type="entry name" value="Pectin lyase-like"/>
    <property type="match status" value="1"/>
</dbReference>